<reference evidence="1 2" key="1">
    <citation type="submission" date="2018-12" db="EMBL/GenBank/DDBJ databases">
        <title>The whole draft genome of Aquabacterium sp. SJQ9.</title>
        <authorList>
            <person name="Sun L."/>
            <person name="Gao X."/>
            <person name="Chen W."/>
            <person name="Huang K."/>
        </authorList>
    </citation>
    <scope>NUCLEOTIDE SEQUENCE [LARGE SCALE GENOMIC DNA]</scope>
    <source>
        <strain evidence="1 2">SJQ9</strain>
    </source>
</reference>
<dbReference type="InterPro" id="IPR025859">
    <property type="entry name" value="AurF/CmlI"/>
</dbReference>
<dbReference type="GO" id="GO:0016491">
    <property type="term" value="F:oxidoreductase activity"/>
    <property type="evidence" value="ECO:0007669"/>
    <property type="project" value="InterPro"/>
</dbReference>
<name>A0A3R8U5Q5_9BURK</name>
<organism evidence="1 2">
    <name type="scientific">Aquabacterium soli</name>
    <dbReference type="NCBI Taxonomy" id="2493092"/>
    <lineage>
        <taxon>Bacteria</taxon>
        <taxon>Pseudomonadati</taxon>
        <taxon>Pseudomonadota</taxon>
        <taxon>Betaproteobacteria</taxon>
        <taxon>Burkholderiales</taxon>
        <taxon>Aquabacterium</taxon>
    </lineage>
</organism>
<dbReference type="EMBL" id="RSED01000004">
    <property type="protein sequence ID" value="RRS05214.1"/>
    <property type="molecule type" value="Genomic_DNA"/>
</dbReference>
<dbReference type="OrthoDB" id="581579at2"/>
<dbReference type="Proteomes" id="UP000269265">
    <property type="component" value="Unassembled WGS sequence"/>
</dbReference>
<comment type="caution">
    <text evidence="1">The sequence shown here is derived from an EMBL/GenBank/DDBJ whole genome shotgun (WGS) entry which is preliminary data.</text>
</comment>
<dbReference type="Pfam" id="PF11583">
    <property type="entry name" value="AurF"/>
    <property type="match status" value="1"/>
</dbReference>
<dbReference type="AlphaFoldDB" id="A0A3R8U5Q5"/>
<evidence type="ECO:0000313" key="1">
    <source>
        <dbReference type="EMBL" id="RRS05214.1"/>
    </source>
</evidence>
<dbReference type="InterPro" id="IPR012348">
    <property type="entry name" value="RNR-like"/>
</dbReference>
<dbReference type="Gene3D" id="1.10.620.20">
    <property type="entry name" value="Ribonucleotide Reductase, subunit A"/>
    <property type="match status" value="1"/>
</dbReference>
<keyword evidence="2" id="KW-1185">Reference proteome</keyword>
<evidence type="ECO:0000313" key="2">
    <source>
        <dbReference type="Proteomes" id="UP000269265"/>
    </source>
</evidence>
<sequence>MQAAEAVIEHPGQPLFHSLAGTPHAPHAPSRSVDLLNRIARSWSHRAQVKKNEPDTLIDAGTDLPEFLEHLLPFHEHPRYQALDTDTKMRILSCGWIIYNEKTVAIELDIVSPVCQDILYDNVPGLDNELSKEIVCETLVDEAYHLLLVKNANRITRQRRQLEHIRIPQFALVRQMREEQDRHMPSWAGLLVRLSTAVVSEIFISDYLHQLSEETSIQPLNRATVAAHRHDELAHSKIFSELTRNFYHALGSTQKGFFASMLPKSIHWFADQELDLWLDVLQQLGVPGAQAMVEECRELNRVALDRLDYSGVVKLASEVGILDSAEGHAAFRNARLI</sequence>
<accession>A0A3R8U5Q5</accession>
<protein>
    <submittedName>
        <fullName evidence="1">Diiron oxygenase</fullName>
    </submittedName>
</protein>
<proteinExistence type="predicted"/>
<gene>
    <name evidence="1" type="ORF">EIP75_06555</name>
</gene>